<comment type="caution">
    <text evidence="10">The sequence shown here is derived from an EMBL/GenBank/DDBJ whole genome shotgun (WGS) entry which is preliminary data.</text>
</comment>
<evidence type="ECO:0000256" key="2">
    <source>
        <dbReference type="ARBA" id="ARBA00010617"/>
    </source>
</evidence>
<protein>
    <submittedName>
        <fullName evidence="10">Uncharacterized protein</fullName>
    </submittedName>
</protein>
<comment type="similarity">
    <text evidence="2 8">Belongs to the cytochrome P450 family.</text>
</comment>
<dbReference type="Proteomes" id="UP000801428">
    <property type="component" value="Unassembled WGS sequence"/>
</dbReference>
<evidence type="ECO:0000256" key="4">
    <source>
        <dbReference type="ARBA" id="ARBA00023002"/>
    </source>
</evidence>
<keyword evidence="3 7" id="KW-0479">Metal-binding</keyword>
<reference evidence="10" key="1">
    <citation type="submission" date="2019-04" db="EMBL/GenBank/DDBJ databases">
        <title>Sequencing of skin fungus with MAO and IRED activity.</title>
        <authorList>
            <person name="Marsaioli A.J."/>
            <person name="Bonatto J.M.C."/>
            <person name="Reis Junior O."/>
        </authorList>
    </citation>
    <scope>NUCLEOTIDE SEQUENCE</scope>
    <source>
        <strain evidence="10">30M1</strain>
    </source>
</reference>
<dbReference type="SUPFAM" id="SSF48264">
    <property type="entry name" value="Cytochrome P450"/>
    <property type="match status" value="1"/>
</dbReference>
<evidence type="ECO:0000256" key="3">
    <source>
        <dbReference type="ARBA" id="ARBA00022723"/>
    </source>
</evidence>
<feature type="transmembrane region" description="Helical" evidence="9">
    <location>
        <begin position="12"/>
        <end position="30"/>
    </location>
</feature>
<evidence type="ECO:0000313" key="11">
    <source>
        <dbReference type="Proteomes" id="UP000801428"/>
    </source>
</evidence>
<dbReference type="InterPro" id="IPR017972">
    <property type="entry name" value="Cyt_P450_CS"/>
</dbReference>
<gene>
    <name evidence="10" type="ORF">E8E13_009778</name>
</gene>
<dbReference type="PROSITE" id="PS00086">
    <property type="entry name" value="CYTOCHROME_P450"/>
    <property type="match status" value="1"/>
</dbReference>
<keyword evidence="9" id="KW-0812">Transmembrane</keyword>
<dbReference type="AlphaFoldDB" id="A0A9P4TK37"/>
<comment type="cofactor">
    <cofactor evidence="1 7">
        <name>heme</name>
        <dbReference type="ChEBI" id="CHEBI:30413"/>
    </cofactor>
</comment>
<dbReference type="GO" id="GO:0004497">
    <property type="term" value="F:monooxygenase activity"/>
    <property type="evidence" value="ECO:0007669"/>
    <property type="project" value="UniProtKB-KW"/>
</dbReference>
<keyword evidence="9" id="KW-1133">Transmembrane helix</keyword>
<keyword evidence="6 8" id="KW-0503">Monooxygenase</keyword>
<evidence type="ECO:0000256" key="7">
    <source>
        <dbReference type="PIRSR" id="PIRSR602401-1"/>
    </source>
</evidence>
<proteinExistence type="inferred from homology"/>
<organism evidence="10 11">
    <name type="scientific">Curvularia kusanoi</name>
    <name type="common">Cochliobolus kusanoi</name>
    <dbReference type="NCBI Taxonomy" id="90978"/>
    <lineage>
        <taxon>Eukaryota</taxon>
        <taxon>Fungi</taxon>
        <taxon>Dikarya</taxon>
        <taxon>Ascomycota</taxon>
        <taxon>Pezizomycotina</taxon>
        <taxon>Dothideomycetes</taxon>
        <taxon>Pleosporomycetidae</taxon>
        <taxon>Pleosporales</taxon>
        <taxon>Pleosporineae</taxon>
        <taxon>Pleosporaceae</taxon>
        <taxon>Curvularia</taxon>
    </lineage>
</organism>
<dbReference type="OrthoDB" id="3945418at2759"/>
<dbReference type="PRINTS" id="PR00385">
    <property type="entry name" value="P450"/>
</dbReference>
<evidence type="ECO:0000256" key="5">
    <source>
        <dbReference type="ARBA" id="ARBA00023004"/>
    </source>
</evidence>
<dbReference type="InterPro" id="IPR002401">
    <property type="entry name" value="Cyt_P450_E_grp-I"/>
</dbReference>
<dbReference type="Pfam" id="PF00067">
    <property type="entry name" value="p450"/>
    <property type="match status" value="1"/>
</dbReference>
<dbReference type="PANTHER" id="PTHR24305">
    <property type="entry name" value="CYTOCHROME P450"/>
    <property type="match status" value="1"/>
</dbReference>
<name>A0A9P4TK37_CURKU</name>
<dbReference type="InterPro" id="IPR050121">
    <property type="entry name" value="Cytochrome_P450_monoxygenase"/>
</dbReference>
<dbReference type="GO" id="GO:0016705">
    <property type="term" value="F:oxidoreductase activity, acting on paired donors, with incorporation or reduction of molecular oxygen"/>
    <property type="evidence" value="ECO:0007669"/>
    <property type="project" value="InterPro"/>
</dbReference>
<evidence type="ECO:0000256" key="9">
    <source>
        <dbReference type="SAM" id="Phobius"/>
    </source>
</evidence>
<dbReference type="PANTHER" id="PTHR24305:SF157">
    <property type="entry name" value="N-ACETYLTRYPTOPHAN 6-HYDROXYLASE IVOC-RELATED"/>
    <property type="match status" value="1"/>
</dbReference>
<accession>A0A9P4TK37</accession>
<keyword evidence="9" id="KW-0472">Membrane</keyword>
<evidence type="ECO:0000313" key="10">
    <source>
        <dbReference type="EMBL" id="KAF3007727.1"/>
    </source>
</evidence>
<dbReference type="InterPro" id="IPR001128">
    <property type="entry name" value="Cyt_P450"/>
</dbReference>
<dbReference type="CDD" id="cd11062">
    <property type="entry name" value="CYP58-like"/>
    <property type="match status" value="1"/>
</dbReference>
<sequence length="531" mass="59681">MQALDNGSTSIVLVTALATAITYLVYTFIYNNYFHPLAGFPGPRVAATTTYWKAYVECIANRSFCHELAKLHEQYGDVVRVGPNELHFANPKAYNDIYNNRNRWDKEARLYKSFGEDRSSFGFLTYAENKTRKDVLNRSFSRTAIDGVEKLLTEQTKALCAAFKRSSEASKSADLYYAFRCLSMDIICTFCFGKPIHAVDAPNFAAPIVVAMDASLPVFIRFKYSEVYKNMIMQCPPRLSRIISPSTAGLVDLQEVSFPAHFQLESISFEGLTPDSDIEQLLKKQINDLTDDPEKLKQLPHNMTIYHRLMDPKAFRDGTVPSAGSLYEEGQALMFGGADTVGNTLMVGFHHLLQNPAVRQKLNDELSAVWPNISHEPTLSALEQLPYLDAVIKESLRMSSGVVSGLLRVVPPTGATINGVTIPPTQTIVSCGSTFVHYNAAIFPEPTEFRPERWIESDELDNWLVAFSRGPRMCLGINLAWAELRLGLAHTLRKFDFSLAEPMLKVLPFRDTFLPFFYGQHLRVNVQPKSQ</sequence>
<evidence type="ECO:0000256" key="8">
    <source>
        <dbReference type="RuleBase" id="RU000461"/>
    </source>
</evidence>
<dbReference type="InterPro" id="IPR036396">
    <property type="entry name" value="Cyt_P450_sf"/>
</dbReference>
<feature type="binding site" description="axial binding residue" evidence="7">
    <location>
        <position position="474"/>
    </location>
    <ligand>
        <name>heme</name>
        <dbReference type="ChEBI" id="CHEBI:30413"/>
    </ligand>
    <ligandPart>
        <name>Fe</name>
        <dbReference type="ChEBI" id="CHEBI:18248"/>
    </ligandPart>
</feature>
<keyword evidence="5 7" id="KW-0408">Iron</keyword>
<keyword evidence="4 8" id="KW-0560">Oxidoreductase</keyword>
<keyword evidence="7 8" id="KW-0349">Heme</keyword>
<dbReference type="GO" id="GO:0020037">
    <property type="term" value="F:heme binding"/>
    <property type="evidence" value="ECO:0007669"/>
    <property type="project" value="InterPro"/>
</dbReference>
<evidence type="ECO:0000256" key="1">
    <source>
        <dbReference type="ARBA" id="ARBA00001971"/>
    </source>
</evidence>
<dbReference type="PRINTS" id="PR00463">
    <property type="entry name" value="EP450I"/>
</dbReference>
<dbReference type="EMBL" id="SWKU01000004">
    <property type="protein sequence ID" value="KAF3007727.1"/>
    <property type="molecule type" value="Genomic_DNA"/>
</dbReference>
<keyword evidence="11" id="KW-1185">Reference proteome</keyword>
<dbReference type="Gene3D" id="1.10.630.10">
    <property type="entry name" value="Cytochrome P450"/>
    <property type="match status" value="1"/>
</dbReference>
<dbReference type="GO" id="GO:0005506">
    <property type="term" value="F:iron ion binding"/>
    <property type="evidence" value="ECO:0007669"/>
    <property type="project" value="InterPro"/>
</dbReference>
<evidence type="ECO:0000256" key="6">
    <source>
        <dbReference type="ARBA" id="ARBA00023033"/>
    </source>
</evidence>